<accession>A0AAE4CNG5</accession>
<dbReference type="InterPro" id="IPR047218">
    <property type="entry name" value="YocR/YhdH-like"/>
</dbReference>
<dbReference type="EMBL" id="JAVDXW010000001">
    <property type="protein sequence ID" value="MDR7304405.1"/>
    <property type="molecule type" value="Genomic_DNA"/>
</dbReference>
<dbReference type="InterPro" id="IPR037272">
    <property type="entry name" value="SNS_sf"/>
</dbReference>
<dbReference type="GO" id="GO:0016020">
    <property type="term" value="C:membrane"/>
    <property type="evidence" value="ECO:0007669"/>
    <property type="project" value="UniProtKB-SubCell"/>
</dbReference>
<feature type="transmembrane region" description="Helical" evidence="6">
    <location>
        <begin position="141"/>
        <end position="159"/>
    </location>
</feature>
<dbReference type="RefSeq" id="WP_310278121.1">
    <property type="nucleotide sequence ID" value="NZ_JAVDXW010000001.1"/>
</dbReference>
<feature type="transmembrane region" description="Helical" evidence="6">
    <location>
        <begin position="83"/>
        <end position="109"/>
    </location>
</feature>
<evidence type="ECO:0000313" key="8">
    <source>
        <dbReference type="Proteomes" id="UP001180845"/>
    </source>
</evidence>
<feature type="transmembrane region" description="Helical" evidence="6">
    <location>
        <begin position="452"/>
        <end position="472"/>
    </location>
</feature>
<keyword evidence="2" id="KW-0813">Transport</keyword>
<feature type="transmembrane region" description="Helical" evidence="6">
    <location>
        <begin position="410"/>
        <end position="432"/>
    </location>
</feature>
<feature type="transmembrane region" description="Helical" evidence="6">
    <location>
        <begin position="306"/>
        <end position="326"/>
    </location>
</feature>
<keyword evidence="5 6" id="KW-0472">Membrane</keyword>
<evidence type="ECO:0000313" key="7">
    <source>
        <dbReference type="EMBL" id="MDR7304405.1"/>
    </source>
</evidence>
<reference evidence="7" key="1">
    <citation type="submission" date="2023-07" db="EMBL/GenBank/DDBJ databases">
        <title>Sequencing the genomes of 1000 actinobacteria strains.</title>
        <authorList>
            <person name="Klenk H.-P."/>
        </authorList>
    </citation>
    <scope>NUCLEOTIDE SEQUENCE</scope>
    <source>
        <strain evidence="7">DSM 45977</strain>
    </source>
</reference>
<dbReference type="CDD" id="cd10336">
    <property type="entry name" value="SLC6sbd_Tyt1-Like"/>
    <property type="match status" value="1"/>
</dbReference>
<feature type="transmembrane region" description="Helical" evidence="6">
    <location>
        <begin position="212"/>
        <end position="236"/>
    </location>
</feature>
<feature type="transmembrane region" description="Helical" evidence="6">
    <location>
        <begin position="248"/>
        <end position="272"/>
    </location>
</feature>
<dbReference type="PRINTS" id="PR00176">
    <property type="entry name" value="NANEUSMPORT"/>
</dbReference>
<evidence type="ECO:0000256" key="3">
    <source>
        <dbReference type="ARBA" id="ARBA00022692"/>
    </source>
</evidence>
<dbReference type="PANTHER" id="PTHR42948">
    <property type="entry name" value="TRANSPORTER"/>
    <property type="match status" value="1"/>
</dbReference>
<evidence type="ECO:0000256" key="5">
    <source>
        <dbReference type="ARBA" id="ARBA00023136"/>
    </source>
</evidence>
<protein>
    <submittedName>
        <fullName evidence="7">NSS family neurotransmitter:Na+ symporter</fullName>
    </submittedName>
</protein>
<dbReference type="Proteomes" id="UP001180845">
    <property type="component" value="Unassembled WGS sequence"/>
</dbReference>
<keyword evidence="3 6" id="KW-0812">Transmembrane</keyword>
<dbReference type="Pfam" id="PF00209">
    <property type="entry name" value="SNF"/>
    <property type="match status" value="2"/>
</dbReference>
<feature type="transmembrane region" description="Helical" evidence="6">
    <location>
        <begin position="12"/>
        <end position="29"/>
    </location>
</feature>
<feature type="transmembrane region" description="Helical" evidence="6">
    <location>
        <begin position="372"/>
        <end position="389"/>
    </location>
</feature>
<dbReference type="PANTHER" id="PTHR42948:SF1">
    <property type="entry name" value="TRANSPORTER"/>
    <property type="match status" value="1"/>
</dbReference>
<feature type="transmembrane region" description="Helical" evidence="6">
    <location>
        <begin position="41"/>
        <end position="63"/>
    </location>
</feature>
<proteinExistence type="predicted"/>
<dbReference type="InterPro" id="IPR000175">
    <property type="entry name" value="Na/ntran_symport"/>
</dbReference>
<comment type="caution">
    <text evidence="7">The sequence shown here is derived from an EMBL/GenBank/DDBJ whole genome shotgun (WGS) entry which is preliminary data.</text>
</comment>
<keyword evidence="4 6" id="KW-1133">Transmembrane helix</keyword>
<organism evidence="7 8">
    <name type="scientific">Haloactinomyces albus</name>
    <dbReference type="NCBI Taxonomy" id="1352928"/>
    <lineage>
        <taxon>Bacteria</taxon>
        <taxon>Bacillati</taxon>
        <taxon>Actinomycetota</taxon>
        <taxon>Actinomycetes</taxon>
        <taxon>Actinopolysporales</taxon>
        <taxon>Actinopolysporaceae</taxon>
        <taxon>Haloactinomyces</taxon>
    </lineage>
</organism>
<gene>
    <name evidence="7" type="ORF">JOF55_004586</name>
</gene>
<keyword evidence="8" id="KW-1185">Reference proteome</keyword>
<dbReference type="AlphaFoldDB" id="A0AAE4CNG5"/>
<evidence type="ECO:0000256" key="4">
    <source>
        <dbReference type="ARBA" id="ARBA00022989"/>
    </source>
</evidence>
<sequence length="490" mass="53039">MAQEVFKSRFAFIAAAVGMAVGTGNLWRFPRVVGEWGGGAFLIALVVANLVWAIPILMAESLLGSRARLGTVGAFRDFMGRKFAWLGAYMGFITVGILFYYSVVCGWALRYLLYALTGTFQQGVNTQAVWDGFIASPAQTIGFQALSILLVGVVVHRGLKRGFESLLKVAVPALFVVLAVLVARAVTLPGALDGLRYMFVPEWGRLGEAEVWLQAFTQMAFSTGAGWGLYLTYAVYMRRREDMSLNAAVVCAANLFASLMAGAAVLCAVFAFRGAEFAAEAAGAGNQGLAFVYFAELLGRMPGGTVFAVLFFLALFLAGVSSLIAMTELATRNVMDMGMTRKRAVPWVVGVVFIAGIPSAYSVDFLTNQDNVWGIGLLLGGLCAALAMLKYGVERARREIDAVSDIRLGAWWSACLYAFPVMFAVLFGWWILQSVSGVADWWNPFQEFSLGTMLLQWGALAVVLLLLNRFLAEKVEAGSVSRESAESSDR</sequence>
<evidence type="ECO:0000256" key="6">
    <source>
        <dbReference type="SAM" id="Phobius"/>
    </source>
</evidence>
<name>A0AAE4CNG5_9ACTN</name>
<dbReference type="SUPFAM" id="SSF161070">
    <property type="entry name" value="SNF-like"/>
    <property type="match status" value="1"/>
</dbReference>
<dbReference type="NCBIfam" id="NF037979">
    <property type="entry name" value="Na_transp"/>
    <property type="match status" value="1"/>
</dbReference>
<feature type="transmembrane region" description="Helical" evidence="6">
    <location>
        <begin position="347"/>
        <end position="366"/>
    </location>
</feature>
<evidence type="ECO:0000256" key="1">
    <source>
        <dbReference type="ARBA" id="ARBA00004141"/>
    </source>
</evidence>
<dbReference type="PROSITE" id="PS50267">
    <property type="entry name" value="NA_NEUROTRAN_SYMP_3"/>
    <property type="match status" value="1"/>
</dbReference>
<evidence type="ECO:0000256" key="2">
    <source>
        <dbReference type="ARBA" id="ARBA00022448"/>
    </source>
</evidence>
<comment type="subcellular location">
    <subcellularLocation>
        <location evidence="1">Membrane</location>
        <topology evidence="1">Multi-pass membrane protein</topology>
    </subcellularLocation>
</comment>
<feature type="transmembrane region" description="Helical" evidence="6">
    <location>
        <begin position="171"/>
        <end position="192"/>
    </location>
</feature>